<sequence length="89" mass="9958">MSLNSTEKERNGKRIKVKDSEWSVPASIVSKRTVNPIREVAFNMKVTPNPDKEQISLALGDPTHYGNFKVPENCIDAVIKQLKSYKANG</sequence>
<proteinExistence type="predicted"/>
<protein>
    <submittedName>
        <fullName evidence="1">13818_t:CDS:1</fullName>
    </submittedName>
</protein>
<reference evidence="1" key="1">
    <citation type="submission" date="2021-06" db="EMBL/GenBank/DDBJ databases">
        <authorList>
            <person name="Kallberg Y."/>
            <person name="Tangrot J."/>
            <person name="Rosling A."/>
        </authorList>
    </citation>
    <scope>NUCLEOTIDE SEQUENCE</scope>
    <source>
        <strain evidence="1">CL356</strain>
    </source>
</reference>
<evidence type="ECO:0000313" key="2">
    <source>
        <dbReference type="Proteomes" id="UP000789525"/>
    </source>
</evidence>
<dbReference type="EMBL" id="CAJVPT010035607">
    <property type="protein sequence ID" value="CAG8711883.1"/>
    <property type="molecule type" value="Genomic_DNA"/>
</dbReference>
<organism evidence="1 2">
    <name type="scientific">Acaulospora colombiana</name>
    <dbReference type="NCBI Taxonomy" id="27376"/>
    <lineage>
        <taxon>Eukaryota</taxon>
        <taxon>Fungi</taxon>
        <taxon>Fungi incertae sedis</taxon>
        <taxon>Mucoromycota</taxon>
        <taxon>Glomeromycotina</taxon>
        <taxon>Glomeromycetes</taxon>
        <taxon>Diversisporales</taxon>
        <taxon>Acaulosporaceae</taxon>
        <taxon>Acaulospora</taxon>
    </lineage>
</organism>
<evidence type="ECO:0000313" key="1">
    <source>
        <dbReference type="EMBL" id="CAG8711883.1"/>
    </source>
</evidence>
<keyword evidence="2" id="KW-1185">Reference proteome</keyword>
<name>A0ACA9PJR7_9GLOM</name>
<comment type="caution">
    <text evidence="1">The sequence shown here is derived from an EMBL/GenBank/DDBJ whole genome shotgun (WGS) entry which is preliminary data.</text>
</comment>
<gene>
    <name evidence="1" type="ORF">ACOLOM_LOCUS10713</name>
</gene>
<accession>A0ACA9PJR7</accession>
<dbReference type="Proteomes" id="UP000789525">
    <property type="component" value="Unassembled WGS sequence"/>
</dbReference>
<feature type="non-terminal residue" evidence="1">
    <location>
        <position position="89"/>
    </location>
</feature>